<evidence type="ECO:0000313" key="2">
    <source>
        <dbReference type="EMBL" id="CAF4517111.1"/>
    </source>
</evidence>
<proteinExistence type="predicted"/>
<evidence type="ECO:0000313" key="1">
    <source>
        <dbReference type="EMBL" id="CAF4385595.1"/>
    </source>
</evidence>
<reference evidence="1" key="1">
    <citation type="submission" date="2021-02" db="EMBL/GenBank/DDBJ databases">
        <authorList>
            <person name="Nowell W R."/>
        </authorList>
    </citation>
    <scope>NUCLEOTIDE SEQUENCE</scope>
</reference>
<dbReference type="Proteomes" id="UP000681967">
    <property type="component" value="Unassembled WGS sequence"/>
</dbReference>
<accession>A0A8S2VI22</accession>
<dbReference type="Proteomes" id="UP000676336">
    <property type="component" value="Unassembled WGS sequence"/>
</dbReference>
<dbReference type="EMBL" id="CAJOBI010203262">
    <property type="protein sequence ID" value="CAF4997853.1"/>
    <property type="molecule type" value="Genomic_DNA"/>
</dbReference>
<evidence type="ECO:0000313" key="3">
    <source>
        <dbReference type="EMBL" id="CAF4997853.1"/>
    </source>
</evidence>
<dbReference type="EMBL" id="CAJOBH010052442">
    <property type="protein sequence ID" value="CAF4385595.1"/>
    <property type="molecule type" value="Genomic_DNA"/>
</dbReference>
<dbReference type="EMBL" id="CAJOBJ010085071">
    <property type="protein sequence ID" value="CAF4517111.1"/>
    <property type="molecule type" value="Genomic_DNA"/>
</dbReference>
<feature type="non-terminal residue" evidence="1">
    <location>
        <position position="1"/>
    </location>
</feature>
<evidence type="ECO:0000313" key="4">
    <source>
        <dbReference type="Proteomes" id="UP000681967"/>
    </source>
</evidence>
<name>A0A8S2VI22_9BILA</name>
<protein>
    <submittedName>
        <fullName evidence="1">Uncharacterized protein</fullName>
    </submittedName>
</protein>
<comment type="caution">
    <text evidence="1">The sequence shown here is derived from an EMBL/GenBank/DDBJ whole genome shotgun (WGS) entry which is preliminary data.</text>
</comment>
<dbReference type="Proteomes" id="UP000681720">
    <property type="component" value="Unassembled WGS sequence"/>
</dbReference>
<gene>
    <name evidence="1" type="ORF">BYL167_LOCUS30924</name>
    <name evidence="2" type="ORF">GIL414_LOCUS35443</name>
    <name evidence="3" type="ORF">SMN809_LOCUS56627</name>
</gene>
<dbReference type="AlphaFoldDB" id="A0A8S2VI22"/>
<organism evidence="1 4">
    <name type="scientific">Rotaria magnacalcarata</name>
    <dbReference type="NCBI Taxonomy" id="392030"/>
    <lineage>
        <taxon>Eukaryota</taxon>
        <taxon>Metazoa</taxon>
        <taxon>Spiralia</taxon>
        <taxon>Gnathifera</taxon>
        <taxon>Rotifera</taxon>
        <taxon>Eurotatoria</taxon>
        <taxon>Bdelloidea</taxon>
        <taxon>Philodinida</taxon>
        <taxon>Philodinidae</taxon>
        <taxon>Rotaria</taxon>
    </lineage>
</organism>
<sequence>GLAKQLQDITAASSGGGE</sequence>